<reference evidence="3 7" key="3">
    <citation type="submission" date="2019-10" db="EMBL/GenBank/DDBJ databases">
        <title>Roseburia spp. ameliorate alcoholic fatty liver via restoration of gut barrier function.</title>
        <authorList>
            <person name="Seo B."/>
            <person name="Ko G."/>
        </authorList>
    </citation>
    <scope>NUCLEOTIDE SEQUENCE [LARGE SCALE GENOMIC DNA]</scope>
    <source>
        <strain evidence="3 7">SNUG30017</strain>
    </source>
</reference>
<dbReference type="InterPro" id="IPR010093">
    <property type="entry name" value="SinI_DNA-bd"/>
</dbReference>
<dbReference type="Pfam" id="PF12728">
    <property type="entry name" value="HTH_17"/>
    <property type="match status" value="1"/>
</dbReference>
<evidence type="ECO:0000313" key="6">
    <source>
        <dbReference type="Proteomes" id="UP000478483"/>
    </source>
</evidence>
<dbReference type="InterPro" id="IPR009061">
    <property type="entry name" value="DNA-bd_dom_put_sf"/>
</dbReference>
<dbReference type="Proteomes" id="UP000283513">
    <property type="component" value="Unassembled WGS sequence"/>
</dbReference>
<dbReference type="Proteomes" id="UP000478483">
    <property type="component" value="Unassembled WGS sequence"/>
</dbReference>
<dbReference type="RefSeq" id="WP_118413570.1">
    <property type="nucleotide sequence ID" value="NZ_JBGKEX010000003.1"/>
</dbReference>
<evidence type="ECO:0000259" key="1">
    <source>
        <dbReference type="Pfam" id="PF12728"/>
    </source>
</evidence>
<proteinExistence type="predicted"/>
<name>A0A3R6HBE6_9FIRM</name>
<evidence type="ECO:0000313" key="2">
    <source>
        <dbReference type="EMBL" id="MTR87081.1"/>
    </source>
</evidence>
<dbReference type="InterPro" id="IPR038148">
    <property type="entry name" value="Tn1545/Tn916_Xis"/>
</dbReference>
<evidence type="ECO:0000313" key="5">
    <source>
        <dbReference type="Proteomes" id="UP000283513"/>
    </source>
</evidence>
<sequence length="59" mass="6924">MEKLVYSIQEVAELLGISRSYAYELVRKGEIPVLMLGKKRVVPKEKFNRWVNGEEELEK</sequence>
<gene>
    <name evidence="4" type="ORF">DW856_19290</name>
    <name evidence="3" type="ORF">GCK47_16990</name>
    <name evidence="2" type="ORF">GMD50_19060</name>
</gene>
<protein>
    <submittedName>
        <fullName evidence="4">DNA-binding protein</fullName>
    </submittedName>
    <submittedName>
        <fullName evidence="2">Helix-turn-helix domain-containing protein</fullName>
    </submittedName>
</protein>
<dbReference type="Gene3D" id="3.90.105.50">
    <property type="match status" value="1"/>
</dbReference>
<dbReference type="NCBIfam" id="TIGR01764">
    <property type="entry name" value="excise"/>
    <property type="match status" value="1"/>
</dbReference>
<comment type="caution">
    <text evidence="4">The sequence shown here is derived from an EMBL/GenBank/DDBJ whole genome shotgun (WGS) entry which is preliminary data.</text>
</comment>
<accession>A0A3R6HBE6</accession>
<evidence type="ECO:0000313" key="4">
    <source>
        <dbReference type="EMBL" id="RHC12130.1"/>
    </source>
</evidence>
<dbReference type="EMBL" id="QSHO01000031">
    <property type="protein sequence ID" value="RHC12130.1"/>
    <property type="molecule type" value="Genomic_DNA"/>
</dbReference>
<keyword evidence="4" id="KW-0238">DNA-binding</keyword>
<dbReference type="AlphaFoldDB" id="A0A3R6HBE6"/>
<reference evidence="4 5" key="1">
    <citation type="submission" date="2018-08" db="EMBL/GenBank/DDBJ databases">
        <title>A genome reference for cultivated species of the human gut microbiota.</title>
        <authorList>
            <person name="Zou Y."/>
            <person name="Xue W."/>
            <person name="Luo G."/>
        </authorList>
    </citation>
    <scope>NUCLEOTIDE SEQUENCE [LARGE SCALE GENOMIC DNA]</scope>
    <source>
        <strain evidence="4 5">AM37-1AC</strain>
    </source>
</reference>
<organism evidence="4 5">
    <name type="scientific">Roseburia intestinalis</name>
    <dbReference type="NCBI Taxonomy" id="166486"/>
    <lineage>
        <taxon>Bacteria</taxon>
        <taxon>Bacillati</taxon>
        <taxon>Bacillota</taxon>
        <taxon>Clostridia</taxon>
        <taxon>Lachnospirales</taxon>
        <taxon>Lachnospiraceae</taxon>
        <taxon>Roseburia</taxon>
    </lineage>
</organism>
<reference evidence="2 6" key="2">
    <citation type="journal article" date="2019" name="Nat. Med.">
        <title>A library of human gut bacterial isolates paired with longitudinal multiomics data enables mechanistic microbiome research.</title>
        <authorList>
            <person name="Poyet M."/>
            <person name="Groussin M."/>
            <person name="Gibbons S.M."/>
            <person name="Avila-Pacheco J."/>
            <person name="Jiang X."/>
            <person name="Kearney S.M."/>
            <person name="Perrotta A.R."/>
            <person name="Berdy B."/>
            <person name="Zhao S."/>
            <person name="Lieberman T.D."/>
            <person name="Swanson P.K."/>
            <person name="Smith M."/>
            <person name="Roesemann S."/>
            <person name="Alexander J.E."/>
            <person name="Rich S.A."/>
            <person name="Livny J."/>
            <person name="Vlamakis H."/>
            <person name="Clish C."/>
            <person name="Bullock K."/>
            <person name="Deik A."/>
            <person name="Scott J."/>
            <person name="Pierce K.A."/>
            <person name="Xavier R.J."/>
            <person name="Alm E.J."/>
        </authorList>
    </citation>
    <scope>NUCLEOTIDE SEQUENCE [LARGE SCALE GENOMIC DNA]</scope>
    <source>
        <strain evidence="2 6">BIOML-A1</strain>
    </source>
</reference>
<dbReference type="Proteomes" id="UP000479531">
    <property type="component" value="Unassembled WGS sequence"/>
</dbReference>
<dbReference type="EMBL" id="WGGT01000030">
    <property type="protein sequence ID" value="MVQ47329.1"/>
    <property type="molecule type" value="Genomic_DNA"/>
</dbReference>
<dbReference type="EMBL" id="WNAJ01000038">
    <property type="protein sequence ID" value="MTR87081.1"/>
    <property type="molecule type" value="Genomic_DNA"/>
</dbReference>
<evidence type="ECO:0000313" key="7">
    <source>
        <dbReference type="Proteomes" id="UP000479531"/>
    </source>
</evidence>
<dbReference type="GO" id="GO:0003677">
    <property type="term" value="F:DNA binding"/>
    <property type="evidence" value="ECO:0007669"/>
    <property type="project" value="UniProtKB-KW"/>
</dbReference>
<dbReference type="InterPro" id="IPR041657">
    <property type="entry name" value="HTH_17"/>
</dbReference>
<feature type="domain" description="Helix-turn-helix" evidence="1">
    <location>
        <begin position="5"/>
        <end position="53"/>
    </location>
</feature>
<dbReference type="SUPFAM" id="SSF46955">
    <property type="entry name" value="Putative DNA-binding domain"/>
    <property type="match status" value="1"/>
</dbReference>
<evidence type="ECO:0000313" key="3">
    <source>
        <dbReference type="EMBL" id="MVQ47329.1"/>
    </source>
</evidence>